<reference evidence="2 3" key="1">
    <citation type="submission" date="2022-11" db="EMBL/GenBank/DDBJ databases">
        <title>Whole genome sequence of Eschrichtius robustus ER-17-0199.</title>
        <authorList>
            <person name="Bruniche-Olsen A."/>
            <person name="Black A.N."/>
            <person name="Fields C.J."/>
            <person name="Walden K."/>
            <person name="Dewoody J.A."/>
        </authorList>
    </citation>
    <scope>NUCLEOTIDE SEQUENCE [LARGE SCALE GENOMIC DNA]</scope>
    <source>
        <strain evidence="2">ER-17-0199</strain>
        <tissue evidence="2">Blubber</tissue>
    </source>
</reference>
<feature type="compositionally biased region" description="Pro residues" evidence="1">
    <location>
        <begin position="27"/>
        <end position="38"/>
    </location>
</feature>
<proteinExistence type="predicted"/>
<gene>
    <name evidence="2" type="ORF">J1605_011628</name>
</gene>
<sequence length="181" mass="19834">MMLRRGPWPWRARLLQTPGTQGRTHPRPPMPQVKPEPVPGRGLGRELEGGGWKSLRGATSAGAKAQRPGRSLRFAGSPASRAGGPRQAVARAAEVGPGVQSRGHPQWPREGKARKERTCAGASPRLSWGAGTMGLRPGEQHSYPGRQFPRVQTTVLNKFLEPFCCPLDRRCRNGRKGLRKR</sequence>
<dbReference type="AlphaFoldDB" id="A0AB34GPJ6"/>
<feature type="region of interest" description="Disordered" evidence="1">
    <location>
        <begin position="1"/>
        <end position="132"/>
    </location>
</feature>
<protein>
    <submittedName>
        <fullName evidence="2">Uncharacterized protein</fullName>
    </submittedName>
</protein>
<organism evidence="2 3">
    <name type="scientific">Eschrichtius robustus</name>
    <name type="common">California gray whale</name>
    <name type="synonym">Eschrichtius gibbosus</name>
    <dbReference type="NCBI Taxonomy" id="9764"/>
    <lineage>
        <taxon>Eukaryota</taxon>
        <taxon>Metazoa</taxon>
        <taxon>Chordata</taxon>
        <taxon>Craniata</taxon>
        <taxon>Vertebrata</taxon>
        <taxon>Euteleostomi</taxon>
        <taxon>Mammalia</taxon>
        <taxon>Eutheria</taxon>
        <taxon>Laurasiatheria</taxon>
        <taxon>Artiodactyla</taxon>
        <taxon>Whippomorpha</taxon>
        <taxon>Cetacea</taxon>
        <taxon>Mysticeti</taxon>
        <taxon>Eschrichtiidae</taxon>
        <taxon>Eschrichtius</taxon>
    </lineage>
</organism>
<dbReference type="Proteomes" id="UP001159641">
    <property type="component" value="Unassembled WGS sequence"/>
</dbReference>
<keyword evidence="3" id="KW-1185">Reference proteome</keyword>
<comment type="caution">
    <text evidence="2">The sequence shown here is derived from an EMBL/GenBank/DDBJ whole genome shotgun (WGS) entry which is preliminary data.</text>
</comment>
<evidence type="ECO:0000313" key="2">
    <source>
        <dbReference type="EMBL" id="KAJ8780364.1"/>
    </source>
</evidence>
<evidence type="ECO:0000313" key="3">
    <source>
        <dbReference type="Proteomes" id="UP001159641"/>
    </source>
</evidence>
<dbReference type="EMBL" id="JAIQCJ010002160">
    <property type="protein sequence ID" value="KAJ8780364.1"/>
    <property type="molecule type" value="Genomic_DNA"/>
</dbReference>
<accession>A0AB34GPJ6</accession>
<name>A0AB34GPJ6_ESCRO</name>
<evidence type="ECO:0000256" key="1">
    <source>
        <dbReference type="SAM" id="MobiDB-lite"/>
    </source>
</evidence>
<feature type="compositionally biased region" description="Basic and acidic residues" evidence="1">
    <location>
        <begin position="107"/>
        <end position="118"/>
    </location>
</feature>